<dbReference type="InterPro" id="IPR000835">
    <property type="entry name" value="HTH_MarR-typ"/>
</dbReference>
<dbReference type="InterPro" id="IPR039422">
    <property type="entry name" value="MarR/SlyA-like"/>
</dbReference>
<name>A0A0B2A2V1_9MICO</name>
<organism evidence="2 3">
    <name type="scientific">Microbacterium mangrovi</name>
    <dbReference type="NCBI Taxonomy" id="1348253"/>
    <lineage>
        <taxon>Bacteria</taxon>
        <taxon>Bacillati</taxon>
        <taxon>Actinomycetota</taxon>
        <taxon>Actinomycetes</taxon>
        <taxon>Micrococcales</taxon>
        <taxon>Microbacteriaceae</taxon>
        <taxon>Microbacterium</taxon>
    </lineage>
</organism>
<dbReference type="AlphaFoldDB" id="A0A0B2A2V1"/>
<dbReference type="Pfam" id="PF12802">
    <property type="entry name" value="MarR_2"/>
    <property type="match status" value="1"/>
</dbReference>
<gene>
    <name evidence="2" type="ORF">LK09_18000</name>
</gene>
<accession>A0A0B2A2V1</accession>
<evidence type="ECO:0000313" key="2">
    <source>
        <dbReference type="EMBL" id="KHK95932.1"/>
    </source>
</evidence>
<evidence type="ECO:0000313" key="3">
    <source>
        <dbReference type="Proteomes" id="UP000031030"/>
    </source>
</evidence>
<sequence>MHGRAAGLARFRLLDVLAAASGPLTVGELAESLEVDQPRASRLVQEGVAHGLVERQADPEDARRTRVALTETGRQIVQRFRGFRRDAVATALESFTADERADLARLLAKLAAAWPR</sequence>
<dbReference type="PROSITE" id="PS50995">
    <property type="entry name" value="HTH_MARR_2"/>
    <property type="match status" value="1"/>
</dbReference>
<keyword evidence="3" id="KW-1185">Reference proteome</keyword>
<dbReference type="Gene3D" id="1.10.10.10">
    <property type="entry name" value="Winged helix-like DNA-binding domain superfamily/Winged helix DNA-binding domain"/>
    <property type="match status" value="1"/>
</dbReference>
<dbReference type="SMART" id="SM00347">
    <property type="entry name" value="HTH_MARR"/>
    <property type="match status" value="1"/>
</dbReference>
<reference evidence="2 3" key="1">
    <citation type="submission" date="2014-11" db="EMBL/GenBank/DDBJ databases">
        <title>Genome sequence of Microbacterium mangrovi MUSC 115(T).</title>
        <authorList>
            <person name="Lee L.-H."/>
        </authorList>
    </citation>
    <scope>NUCLEOTIDE SEQUENCE [LARGE SCALE GENOMIC DNA]</scope>
    <source>
        <strain evidence="2 3">MUSC 115</strain>
    </source>
</reference>
<dbReference type="EMBL" id="JTDK01000018">
    <property type="protein sequence ID" value="KHK95932.1"/>
    <property type="molecule type" value="Genomic_DNA"/>
</dbReference>
<dbReference type="InterPro" id="IPR036390">
    <property type="entry name" value="WH_DNA-bd_sf"/>
</dbReference>
<evidence type="ECO:0000259" key="1">
    <source>
        <dbReference type="PROSITE" id="PS50995"/>
    </source>
</evidence>
<feature type="domain" description="HTH marR-type" evidence="1">
    <location>
        <begin position="1"/>
        <end position="112"/>
    </location>
</feature>
<dbReference type="PANTHER" id="PTHR33164">
    <property type="entry name" value="TRANSCRIPTIONAL REGULATOR, MARR FAMILY"/>
    <property type="match status" value="1"/>
</dbReference>
<comment type="caution">
    <text evidence="2">The sequence shown here is derived from an EMBL/GenBank/DDBJ whole genome shotgun (WGS) entry which is preliminary data.</text>
</comment>
<dbReference type="PRINTS" id="PR00598">
    <property type="entry name" value="HTHMARR"/>
</dbReference>
<proteinExistence type="predicted"/>
<protein>
    <recommendedName>
        <fullName evidence="1">HTH marR-type domain-containing protein</fullName>
    </recommendedName>
</protein>
<dbReference type="PANTHER" id="PTHR33164:SF57">
    <property type="entry name" value="MARR-FAMILY TRANSCRIPTIONAL REGULATOR"/>
    <property type="match status" value="1"/>
</dbReference>
<dbReference type="GO" id="GO:0003700">
    <property type="term" value="F:DNA-binding transcription factor activity"/>
    <property type="evidence" value="ECO:0007669"/>
    <property type="project" value="InterPro"/>
</dbReference>
<dbReference type="GO" id="GO:0006950">
    <property type="term" value="P:response to stress"/>
    <property type="evidence" value="ECO:0007669"/>
    <property type="project" value="TreeGrafter"/>
</dbReference>
<dbReference type="SUPFAM" id="SSF46785">
    <property type="entry name" value="Winged helix' DNA-binding domain"/>
    <property type="match status" value="1"/>
</dbReference>
<dbReference type="Proteomes" id="UP000031030">
    <property type="component" value="Unassembled WGS sequence"/>
</dbReference>
<dbReference type="InterPro" id="IPR036388">
    <property type="entry name" value="WH-like_DNA-bd_sf"/>
</dbReference>